<dbReference type="RefSeq" id="WP_094449140.1">
    <property type="nucleotide sequence ID" value="NZ_CP091802.1"/>
</dbReference>
<gene>
    <name evidence="2" type="ORF">CIK91_13885</name>
</gene>
<sequence>MKQLRFVLALLTAFTSIAASAQVEGQDVSPTRSEMQPLHFDQPILADTLRISFIVPYSELQKSELPLLQSSYDHTSNYMLPIMPALKPYQLWDGTSVIVYGSNNQMLGLMDVATGSVSLHQDFGRLHFVASAVANKYWMPMQSQLYTQYGIGGTIGYDITNAVSLHAFGYYYAQNSLVAPAFSPYVSTTSFGGFAYIRFSENFGIEVGVRRYVNPMSGRWTTSPIVTPYFHVGKRHKVEIGLPLGELLKAAIWGDYDNPLRYRPQPQPQPKKK</sequence>
<proteinExistence type="predicted"/>
<organism evidence="2 3">
    <name type="scientific">Segatella bryantii</name>
    <name type="common">Prevotella bryantii</name>
    <dbReference type="NCBI Taxonomy" id="77095"/>
    <lineage>
        <taxon>Bacteria</taxon>
        <taxon>Pseudomonadati</taxon>
        <taxon>Bacteroidota</taxon>
        <taxon>Bacteroidia</taxon>
        <taxon>Bacteroidales</taxon>
        <taxon>Prevotellaceae</taxon>
        <taxon>Segatella</taxon>
    </lineage>
</organism>
<dbReference type="Proteomes" id="UP000216189">
    <property type="component" value="Unassembled WGS sequence"/>
</dbReference>
<dbReference type="EMBL" id="NPJF01000073">
    <property type="protein sequence ID" value="OYP53060.1"/>
    <property type="molecule type" value="Genomic_DNA"/>
</dbReference>
<keyword evidence="3" id="KW-1185">Reference proteome</keyword>
<feature type="signal peptide" evidence="1">
    <location>
        <begin position="1"/>
        <end position="21"/>
    </location>
</feature>
<feature type="chain" id="PRO_5046561925" evidence="1">
    <location>
        <begin position="22"/>
        <end position="273"/>
    </location>
</feature>
<evidence type="ECO:0000256" key="1">
    <source>
        <dbReference type="SAM" id="SignalP"/>
    </source>
</evidence>
<name>A0ABX4EGT5_SEGBR</name>
<protein>
    <submittedName>
        <fullName evidence="2">Uncharacterized protein</fullName>
    </submittedName>
</protein>
<reference evidence="2 3" key="1">
    <citation type="submission" date="2017-08" db="EMBL/GenBank/DDBJ databases">
        <title>Comparative genomics of non-oral Prevotella species.</title>
        <authorList>
            <person name="Accetto T."/>
            <person name="Nograsek B."/>
            <person name="Avgustin G."/>
        </authorList>
    </citation>
    <scope>NUCLEOTIDE SEQUENCE [LARGE SCALE GENOMIC DNA]</scope>
    <source>
        <strain evidence="2 3">TC1-1</strain>
    </source>
</reference>
<evidence type="ECO:0000313" key="3">
    <source>
        <dbReference type="Proteomes" id="UP000216189"/>
    </source>
</evidence>
<accession>A0ABX4EGT5</accession>
<evidence type="ECO:0000313" key="2">
    <source>
        <dbReference type="EMBL" id="OYP53060.1"/>
    </source>
</evidence>
<keyword evidence="1" id="KW-0732">Signal</keyword>
<comment type="caution">
    <text evidence="2">The sequence shown here is derived from an EMBL/GenBank/DDBJ whole genome shotgun (WGS) entry which is preliminary data.</text>
</comment>